<comment type="similarity">
    <text evidence="1 10">Belongs to the NAD-dependent glycerol-3-phosphate dehydrogenase family.</text>
</comment>
<dbReference type="EC" id="1.1.1.94" evidence="11"/>
<dbReference type="GO" id="GO:0051287">
    <property type="term" value="F:NAD binding"/>
    <property type="evidence" value="ECO:0007669"/>
    <property type="project" value="InterPro"/>
</dbReference>
<dbReference type="AlphaFoldDB" id="A0AAJ4XAV7"/>
<evidence type="ECO:0000256" key="7">
    <source>
        <dbReference type="PIRSR" id="PIRSR000114-1"/>
    </source>
</evidence>
<feature type="binding site" evidence="8">
    <location>
        <position position="107"/>
    </location>
    <ligand>
        <name>substrate</name>
    </ligand>
</feature>
<evidence type="ECO:0000256" key="5">
    <source>
        <dbReference type="ARBA" id="ARBA00023209"/>
    </source>
</evidence>
<keyword evidence="2" id="KW-0444">Lipid biosynthesis</keyword>
<dbReference type="PIRSF" id="PIRSF000114">
    <property type="entry name" value="Glycerol-3-P_dh"/>
    <property type="match status" value="1"/>
</dbReference>
<keyword evidence="3 10" id="KW-0560">Oxidoreductase</keyword>
<evidence type="ECO:0000313" key="14">
    <source>
        <dbReference type="EMBL" id="SNV49047.1"/>
    </source>
</evidence>
<evidence type="ECO:0000256" key="6">
    <source>
        <dbReference type="ARBA" id="ARBA00023264"/>
    </source>
</evidence>
<keyword evidence="6" id="KW-1208">Phospholipid metabolism</keyword>
<proteinExistence type="inferred from homology"/>
<sequence>MIEISVVGGGSWATALVKILTENKIPTYWYLRRKEQVNHVKENGNNPSYLPQVQLNPIFVFPSGNLRHVVAQSRIIIFAVPSATLKQVCYDLDCSLFENKIVLAAMKGTVGANCEVPSSFLSQTLKLPESHIVTIAGPCHSEEIAENKQTYLTLSCSNPDTADKLAVLFKRPYVKVRSNIDPIGVGYGSIYKNVLGIASGMAKGLGYGDNFLAVLVSNALFEMQCILGTERDAQREILNSSYAGDLLVTAYSNNSRNRRFGEFVAQGHSAEGAMDKLGMVAEGYWATKGLFCYAKEQGLGLPILESIYEILYGNHSVRSKFKELEGKLK</sequence>
<dbReference type="RefSeq" id="WP_093095691.1">
    <property type="nucleotide sequence ID" value="NZ_CP158798.1"/>
</dbReference>
<evidence type="ECO:0000259" key="12">
    <source>
        <dbReference type="Pfam" id="PF01210"/>
    </source>
</evidence>
<protein>
    <recommendedName>
        <fullName evidence="11">Glycerol-3-phosphate dehydrogenase</fullName>
        <ecNumber evidence="11">1.1.1.94</ecNumber>
    </recommendedName>
</protein>
<feature type="binding site" evidence="8">
    <location>
        <begin position="256"/>
        <end position="257"/>
    </location>
    <ligand>
        <name>substrate</name>
    </ligand>
</feature>
<dbReference type="Pfam" id="PF01210">
    <property type="entry name" value="NAD_Gly3P_dh_N"/>
    <property type="match status" value="1"/>
</dbReference>
<dbReference type="GO" id="GO:0047952">
    <property type="term" value="F:glycerol-3-phosphate dehydrogenase [NAD(P)+] activity"/>
    <property type="evidence" value="ECO:0007669"/>
    <property type="project" value="UniProtKB-EC"/>
</dbReference>
<feature type="binding site" evidence="9">
    <location>
        <position position="256"/>
    </location>
    <ligand>
        <name>NAD(+)</name>
        <dbReference type="ChEBI" id="CHEBI:57540"/>
    </ligand>
</feature>
<evidence type="ECO:0000256" key="8">
    <source>
        <dbReference type="PIRSR" id="PIRSR000114-2"/>
    </source>
</evidence>
<dbReference type="GO" id="GO:0046168">
    <property type="term" value="P:glycerol-3-phosphate catabolic process"/>
    <property type="evidence" value="ECO:0007669"/>
    <property type="project" value="InterPro"/>
</dbReference>
<name>A0AAJ4XAV7_9SPHI</name>
<keyword evidence="4" id="KW-0443">Lipid metabolism</keyword>
<keyword evidence="5" id="KW-0594">Phospholipid biosynthesis</keyword>
<dbReference type="Proteomes" id="UP000215355">
    <property type="component" value="Chromosome 1"/>
</dbReference>
<evidence type="ECO:0000256" key="2">
    <source>
        <dbReference type="ARBA" id="ARBA00022516"/>
    </source>
</evidence>
<dbReference type="PROSITE" id="PS00957">
    <property type="entry name" value="NAD_G3PDH"/>
    <property type="match status" value="1"/>
</dbReference>
<organism evidence="14 15">
    <name type="scientific">Sphingobacterium mizutaii</name>
    <dbReference type="NCBI Taxonomy" id="1010"/>
    <lineage>
        <taxon>Bacteria</taxon>
        <taxon>Pseudomonadati</taxon>
        <taxon>Bacteroidota</taxon>
        <taxon>Sphingobacteriia</taxon>
        <taxon>Sphingobacteriales</taxon>
        <taxon>Sphingobacteriaceae</taxon>
        <taxon>Sphingobacterium</taxon>
    </lineage>
</organism>
<dbReference type="SUPFAM" id="SSF48179">
    <property type="entry name" value="6-phosphogluconate dehydrogenase C-terminal domain-like"/>
    <property type="match status" value="1"/>
</dbReference>
<comment type="catalytic activity">
    <reaction evidence="11">
        <text>sn-glycerol 3-phosphate + NADP(+) = dihydroxyacetone phosphate + NADPH + H(+)</text>
        <dbReference type="Rhea" id="RHEA:11096"/>
        <dbReference type="ChEBI" id="CHEBI:15378"/>
        <dbReference type="ChEBI" id="CHEBI:57597"/>
        <dbReference type="ChEBI" id="CHEBI:57642"/>
        <dbReference type="ChEBI" id="CHEBI:57783"/>
        <dbReference type="ChEBI" id="CHEBI:58349"/>
        <dbReference type="EC" id="1.1.1.94"/>
    </reaction>
</comment>
<evidence type="ECO:0000256" key="10">
    <source>
        <dbReference type="RuleBase" id="RU000437"/>
    </source>
</evidence>
<feature type="domain" description="Glycerol-3-phosphate dehydrogenase NAD-dependent N-terminal" evidence="12">
    <location>
        <begin position="3"/>
        <end position="161"/>
    </location>
</feature>
<reference evidence="14 15" key="1">
    <citation type="submission" date="2017-06" db="EMBL/GenBank/DDBJ databases">
        <authorList>
            <consortium name="Pathogen Informatics"/>
        </authorList>
    </citation>
    <scope>NUCLEOTIDE SEQUENCE [LARGE SCALE GENOMIC DNA]</scope>
    <source>
        <strain evidence="14 15">NCTC12149</strain>
    </source>
</reference>
<dbReference type="GO" id="GO:0005975">
    <property type="term" value="P:carbohydrate metabolic process"/>
    <property type="evidence" value="ECO:0007669"/>
    <property type="project" value="InterPro"/>
</dbReference>
<dbReference type="InterPro" id="IPR006168">
    <property type="entry name" value="G3P_DH_NAD-dep"/>
</dbReference>
<dbReference type="PRINTS" id="PR00077">
    <property type="entry name" value="GPDHDRGNASE"/>
</dbReference>
<dbReference type="SUPFAM" id="SSF51735">
    <property type="entry name" value="NAD(P)-binding Rossmann-fold domains"/>
    <property type="match status" value="1"/>
</dbReference>
<dbReference type="InterPro" id="IPR006109">
    <property type="entry name" value="G3P_DH_NAD-dep_C"/>
</dbReference>
<dbReference type="PANTHER" id="PTHR11728:SF1">
    <property type="entry name" value="GLYCEROL-3-PHOSPHATE DEHYDROGENASE [NAD(+)] 2, CHLOROPLASTIC"/>
    <property type="match status" value="1"/>
</dbReference>
<evidence type="ECO:0000256" key="1">
    <source>
        <dbReference type="ARBA" id="ARBA00011009"/>
    </source>
</evidence>
<dbReference type="EMBL" id="LT906468">
    <property type="protein sequence ID" value="SNV49047.1"/>
    <property type="molecule type" value="Genomic_DNA"/>
</dbReference>
<evidence type="ECO:0000256" key="9">
    <source>
        <dbReference type="PIRSR" id="PIRSR000114-3"/>
    </source>
</evidence>
<dbReference type="Gene3D" id="1.10.1040.10">
    <property type="entry name" value="N-(1-d-carboxylethyl)-l-norvaline Dehydrogenase, domain 2"/>
    <property type="match status" value="1"/>
</dbReference>
<evidence type="ECO:0000256" key="3">
    <source>
        <dbReference type="ARBA" id="ARBA00023002"/>
    </source>
</evidence>
<dbReference type="GO" id="GO:0008654">
    <property type="term" value="P:phospholipid biosynthetic process"/>
    <property type="evidence" value="ECO:0007669"/>
    <property type="project" value="UniProtKB-KW"/>
</dbReference>
<dbReference type="InterPro" id="IPR013328">
    <property type="entry name" value="6PGD_dom2"/>
</dbReference>
<evidence type="ECO:0000259" key="13">
    <source>
        <dbReference type="Pfam" id="PF07479"/>
    </source>
</evidence>
<evidence type="ECO:0000256" key="4">
    <source>
        <dbReference type="ARBA" id="ARBA00023098"/>
    </source>
</evidence>
<dbReference type="PANTHER" id="PTHR11728">
    <property type="entry name" value="GLYCEROL-3-PHOSPHATE DEHYDROGENASE"/>
    <property type="match status" value="1"/>
</dbReference>
<dbReference type="Gene3D" id="3.40.50.720">
    <property type="entry name" value="NAD(P)-binding Rossmann-like Domain"/>
    <property type="match status" value="1"/>
</dbReference>
<feature type="domain" description="Glycerol-3-phosphate dehydrogenase NAD-dependent C-terminal" evidence="13">
    <location>
        <begin position="181"/>
        <end position="319"/>
    </location>
</feature>
<keyword evidence="9 10" id="KW-0520">NAD</keyword>
<dbReference type="InterPro" id="IPR008927">
    <property type="entry name" value="6-PGluconate_DH-like_C_sf"/>
</dbReference>
<dbReference type="Pfam" id="PF07479">
    <property type="entry name" value="NAD_Gly3P_dh_C"/>
    <property type="match status" value="1"/>
</dbReference>
<evidence type="ECO:0000313" key="15">
    <source>
        <dbReference type="Proteomes" id="UP000215355"/>
    </source>
</evidence>
<dbReference type="InterPro" id="IPR036291">
    <property type="entry name" value="NAD(P)-bd_dom_sf"/>
</dbReference>
<dbReference type="GO" id="GO:0005829">
    <property type="term" value="C:cytosol"/>
    <property type="evidence" value="ECO:0007669"/>
    <property type="project" value="TreeGrafter"/>
</dbReference>
<gene>
    <name evidence="14" type="primary">gpsA_1</name>
    <name evidence="14" type="ORF">SAMEA4412673_01675</name>
</gene>
<accession>A0AAJ4XAV7</accession>
<dbReference type="KEGG" id="smiz:4412673_01675"/>
<evidence type="ECO:0000256" key="11">
    <source>
        <dbReference type="RuleBase" id="RU000439"/>
    </source>
</evidence>
<feature type="active site" description="Proton acceptor" evidence="7">
    <location>
        <position position="192"/>
    </location>
</feature>
<dbReference type="InterPro" id="IPR011128">
    <property type="entry name" value="G3P_DH_NAD-dep_N"/>
</dbReference>